<evidence type="ECO:0000313" key="7">
    <source>
        <dbReference type="Proteomes" id="UP001378592"/>
    </source>
</evidence>
<dbReference type="SUPFAM" id="SSF54695">
    <property type="entry name" value="POZ domain"/>
    <property type="match status" value="1"/>
</dbReference>
<feature type="domain" description="BTB" evidence="5">
    <location>
        <begin position="26"/>
        <end position="93"/>
    </location>
</feature>
<evidence type="ECO:0000256" key="3">
    <source>
        <dbReference type="ARBA" id="ARBA00022737"/>
    </source>
</evidence>
<dbReference type="Gene3D" id="2.120.10.80">
    <property type="entry name" value="Kelch-type beta propeller"/>
    <property type="match status" value="2"/>
</dbReference>
<dbReference type="InterPro" id="IPR006652">
    <property type="entry name" value="Kelch_1"/>
</dbReference>
<dbReference type="Pfam" id="PF00651">
    <property type="entry name" value="BTB"/>
    <property type="match status" value="1"/>
</dbReference>
<dbReference type="SMART" id="SM00225">
    <property type="entry name" value="BTB"/>
    <property type="match status" value="1"/>
</dbReference>
<dbReference type="Gene3D" id="3.30.710.10">
    <property type="entry name" value="Potassium Channel Kv1.1, Chain A"/>
    <property type="match status" value="1"/>
</dbReference>
<dbReference type="SUPFAM" id="SSF117281">
    <property type="entry name" value="Kelch motif"/>
    <property type="match status" value="2"/>
</dbReference>
<evidence type="ECO:0000259" key="5">
    <source>
        <dbReference type="PROSITE" id="PS50097"/>
    </source>
</evidence>
<dbReference type="PROSITE" id="PS50097">
    <property type="entry name" value="BTB"/>
    <property type="match status" value="1"/>
</dbReference>
<dbReference type="PANTHER" id="PTHR45632">
    <property type="entry name" value="LD33804P"/>
    <property type="match status" value="1"/>
</dbReference>
<keyword evidence="2" id="KW-0880">Kelch repeat</keyword>
<evidence type="ECO:0000256" key="1">
    <source>
        <dbReference type="ARBA" id="ARBA00013699"/>
    </source>
</evidence>
<evidence type="ECO:0000256" key="4">
    <source>
        <dbReference type="ARBA" id="ARBA00043912"/>
    </source>
</evidence>
<evidence type="ECO:0000256" key="2">
    <source>
        <dbReference type="ARBA" id="ARBA00022441"/>
    </source>
</evidence>
<dbReference type="InterPro" id="IPR015915">
    <property type="entry name" value="Kelch-typ_b-propeller"/>
</dbReference>
<dbReference type="EMBL" id="JAZDUA010000014">
    <property type="protein sequence ID" value="KAK7873401.1"/>
    <property type="molecule type" value="Genomic_DNA"/>
</dbReference>
<keyword evidence="7" id="KW-1185">Reference proteome</keyword>
<dbReference type="InterPro" id="IPR011705">
    <property type="entry name" value="BACK"/>
</dbReference>
<comment type="caution">
    <text evidence="6">The sequence shown here is derived from an EMBL/GenBank/DDBJ whole genome shotgun (WGS) entry which is preliminary data.</text>
</comment>
<keyword evidence="3" id="KW-0677">Repeat</keyword>
<evidence type="ECO:0000313" key="6">
    <source>
        <dbReference type="EMBL" id="KAK7873401.1"/>
    </source>
</evidence>
<sequence>MKFCDQIYPTLLLQELSELRKSGVLCDVSLVVNNEELLVHKSILAAASPYFRAMFSTEMKEANQEKIFLQESEFSALKDIVNFIYTAEIKIDEENVYSILELSDLLQISSLRPACSYYLSSTLSPANCLSVYVAAELRGYHDLADTAFKYALHHFSAVIAEEEFLHVPVDVLKSVLDSQMVNVKNEGELLKGVVQWYKYDLSRAEYLKCLVTKINLRAVPMEILLRVKTEPEVSNTVLYPSIAQTVNEILAQRYDNVCRQRFWKNNTENQTEGRHAVEEEVIFTFGGQCEGTVWASGECFTASYESWRCVVPRIAPTSGAEDETRVIPSMNHGRYYFAVATTEYKMFVIGGKDNSSALNSVECYDIQSNSWQEMEPLPEPLFGSGAALVERQLVVVGGFSDSQCERRVWAYREPQKNWCEVASMHKYRAHHGVACVAGRLYAIGGIGGATGSSTDTLSCVECYSPQTDRWHFLAPMHEARSRFGCAAINEFIYALGGTADNIWLKSVERFNTLTNDWSYLRSMGVPRCDFAMTMVKDRIYCLGGNDSVHLLSTAEKYNTRTDRWHCMHSLQVVRCGAAAATLFVPSFNPFVSEYLVR</sequence>
<dbReference type="InterPro" id="IPR017096">
    <property type="entry name" value="BTB-kelch_protein"/>
</dbReference>
<organism evidence="6 7">
    <name type="scientific">Gryllus longicercus</name>
    <dbReference type="NCBI Taxonomy" id="2509291"/>
    <lineage>
        <taxon>Eukaryota</taxon>
        <taxon>Metazoa</taxon>
        <taxon>Ecdysozoa</taxon>
        <taxon>Arthropoda</taxon>
        <taxon>Hexapoda</taxon>
        <taxon>Insecta</taxon>
        <taxon>Pterygota</taxon>
        <taxon>Neoptera</taxon>
        <taxon>Polyneoptera</taxon>
        <taxon>Orthoptera</taxon>
        <taxon>Ensifera</taxon>
        <taxon>Gryllidea</taxon>
        <taxon>Grylloidea</taxon>
        <taxon>Gryllidae</taxon>
        <taxon>Gryllinae</taxon>
        <taxon>Gryllus</taxon>
    </lineage>
</organism>
<comment type="function">
    <text evidence="4">Probable substrate-specific adapter of an E3 ubiquitin-protein ligase complex which mediates the ubiquitination and subsequent proteasomal degradation of target proteins. May have a role in synapse differentiation and growth.</text>
</comment>
<accession>A0AAN9W2F1</accession>
<dbReference type="Pfam" id="PF01344">
    <property type="entry name" value="Kelch_1"/>
    <property type="match status" value="1"/>
</dbReference>
<reference evidence="6 7" key="1">
    <citation type="submission" date="2024-03" db="EMBL/GenBank/DDBJ databases">
        <title>The genome assembly and annotation of the cricket Gryllus longicercus Weissman &amp; Gray.</title>
        <authorList>
            <person name="Szrajer S."/>
            <person name="Gray D."/>
            <person name="Ylla G."/>
        </authorList>
    </citation>
    <scope>NUCLEOTIDE SEQUENCE [LARGE SCALE GENOMIC DNA]</scope>
    <source>
        <strain evidence="6">DAG 2021-001</strain>
        <tissue evidence="6">Whole body minus gut</tissue>
    </source>
</reference>
<dbReference type="GO" id="GO:0003779">
    <property type="term" value="F:actin binding"/>
    <property type="evidence" value="ECO:0007669"/>
    <property type="project" value="UniProtKB-KW"/>
</dbReference>
<dbReference type="PIRSF" id="PIRSF037037">
    <property type="entry name" value="Kelch-like_protein_gigaxonin"/>
    <property type="match status" value="1"/>
</dbReference>
<name>A0AAN9W2F1_9ORTH</name>
<gene>
    <name evidence="6" type="ORF">R5R35_000197</name>
</gene>
<dbReference type="Proteomes" id="UP001378592">
    <property type="component" value="Unassembled WGS sequence"/>
</dbReference>
<dbReference type="Gene3D" id="1.25.40.420">
    <property type="match status" value="1"/>
</dbReference>
<dbReference type="PANTHER" id="PTHR45632:SF3">
    <property type="entry name" value="KELCH-LIKE PROTEIN 32"/>
    <property type="match status" value="1"/>
</dbReference>
<dbReference type="Pfam" id="PF07707">
    <property type="entry name" value="BACK"/>
    <property type="match status" value="1"/>
</dbReference>
<dbReference type="Pfam" id="PF24681">
    <property type="entry name" value="Kelch_KLHDC2_KLHL20_DRC7"/>
    <property type="match status" value="1"/>
</dbReference>
<dbReference type="SMART" id="SM00875">
    <property type="entry name" value="BACK"/>
    <property type="match status" value="1"/>
</dbReference>
<dbReference type="AlphaFoldDB" id="A0AAN9W2F1"/>
<dbReference type="SMART" id="SM00612">
    <property type="entry name" value="Kelch"/>
    <property type="match status" value="6"/>
</dbReference>
<dbReference type="InterPro" id="IPR011333">
    <property type="entry name" value="SKP1/BTB/POZ_sf"/>
</dbReference>
<proteinExistence type="predicted"/>
<dbReference type="InterPro" id="IPR000210">
    <property type="entry name" value="BTB/POZ_dom"/>
</dbReference>
<protein>
    <recommendedName>
        <fullName evidence="1">Kelch-like protein diablo</fullName>
    </recommendedName>
</protein>